<keyword evidence="6" id="KW-1185">Reference proteome</keyword>
<dbReference type="SUPFAM" id="SSF50475">
    <property type="entry name" value="FMN-binding split barrel"/>
    <property type="match status" value="1"/>
</dbReference>
<dbReference type="InterPro" id="IPR012349">
    <property type="entry name" value="Split_barrel_FMN-bd"/>
</dbReference>
<organism evidence="5 6">
    <name type="scientific">Methanosarcina horonobensis HB-1 = JCM 15518</name>
    <dbReference type="NCBI Taxonomy" id="1434110"/>
    <lineage>
        <taxon>Archaea</taxon>
        <taxon>Methanobacteriati</taxon>
        <taxon>Methanobacteriota</taxon>
        <taxon>Stenosarchaea group</taxon>
        <taxon>Methanomicrobia</taxon>
        <taxon>Methanosarcinales</taxon>
        <taxon>Methanosarcinaceae</taxon>
        <taxon>Methanosarcina</taxon>
    </lineage>
</organism>
<evidence type="ECO:0000256" key="1">
    <source>
        <dbReference type="ARBA" id="ARBA00001917"/>
    </source>
</evidence>
<dbReference type="Proteomes" id="UP000033101">
    <property type="component" value="Chromosome"/>
</dbReference>
<dbReference type="EMBL" id="CP009516">
    <property type="protein sequence ID" value="AKB78779.1"/>
    <property type="molecule type" value="Genomic_DNA"/>
</dbReference>
<dbReference type="OrthoDB" id="8522at2157"/>
<gene>
    <name evidence="5" type="ORF">MSHOH_2296</name>
</gene>
<dbReference type="GeneID" id="24831558"/>
<evidence type="ECO:0000313" key="5">
    <source>
        <dbReference type="EMBL" id="AKB78779.1"/>
    </source>
</evidence>
<dbReference type="HOGENOM" id="CLU_059021_5_5_2"/>
<evidence type="ECO:0000313" key="6">
    <source>
        <dbReference type="Proteomes" id="UP000033101"/>
    </source>
</evidence>
<dbReference type="RefSeq" id="WP_048139991.1">
    <property type="nucleotide sequence ID" value="NZ_CP009516.1"/>
</dbReference>
<feature type="domain" description="Flavin reductase like" evidence="4">
    <location>
        <begin position="10"/>
        <end position="164"/>
    </location>
</feature>
<dbReference type="GO" id="GO:0010181">
    <property type="term" value="F:FMN binding"/>
    <property type="evidence" value="ECO:0007669"/>
    <property type="project" value="InterPro"/>
</dbReference>
<dbReference type="PATRIC" id="fig|1434110.4.peg.2936"/>
<evidence type="ECO:0000256" key="2">
    <source>
        <dbReference type="ARBA" id="ARBA00022630"/>
    </source>
</evidence>
<proteinExistence type="inferred from homology"/>
<comment type="cofactor">
    <cofactor evidence="1">
        <name>FMN</name>
        <dbReference type="ChEBI" id="CHEBI:58210"/>
    </cofactor>
</comment>
<dbReference type="Pfam" id="PF01613">
    <property type="entry name" value="Flavin_Reduct"/>
    <property type="match status" value="1"/>
</dbReference>
<dbReference type="Gene3D" id="2.30.110.10">
    <property type="entry name" value="Electron Transport, Fmn-binding Protein, Chain A"/>
    <property type="match status" value="1"/>
</dbReference>
<comment type="similarity">
    <text evidence="3">Belongs to the flavoredoxin family.</text>
</comment>
<protein>
    <submittedName>
        <fullName evidence="5">Flavoredoxin Flr</fullName>
    </submittedName>
</protein>
<evidence type="ECO:0000259" key="4">
    <source>
        <dbReference type="SMART" id="SM00903"/>
    </source>
</evidence>
<dbReference type="KEGG" id="mhor:MSHOH_2296"/>
<dbReference type="PANTHER" id="PTHR43567:SF1">
    <property type="entry name" value="FLAVOREDOXIN"/>
    <property type="match status" value="1"/>
</dbReference>
<accession>A0A0E3SAN2</accession>
<dbReference type="SMART" id="SM00903">
    <property type="entry name" value="Flavin_Reduct"/>
    <property type="match status" value="1"/>
</dbReference>
<evidence type="ECO:0000256" key="3">
    <source>
        <dbReference type="ARBA" id="ARBA00038054"/>
    </source>
</evidence>
<dbReference type="AlphaFoldDB" id="A0A0E3SAN2"/>
<name>A0A0E3SAN2_9EURY</name>
<reference evidence="5 6" key="1">
    <citation type="submission" date="2014-07" db="EMBL/GenBank/DDBJ databases">
        <title>Methanogenic archaea and the global carbon cycle.</title>
        <authorList>
            <person name="Henriksen J.R."/>
            <person name="Luke J."/>
            <person name="Reinhart S."/>
            <person name="Benedict M.N."/>
            <person name="Youngblut N.D."/>
            <person name="Metcalf M.E."/>
            <person name="Whitaker R.J."/>
            <person name="Metcalf W.W."/>
        </authorList>
    </citation>
    <scope>NUCLEOTIDE SEQUENCE [LARGE SCALE GENOMIC DNA]</scope>
    <source>
        <strain evidence="5 6">HB-1</strain>
    </source>
</reference>
<dbReference type="PANTHER" id="PTHR43567">
    <property type="entry name" value="FLAVOREDOXIN-RELATED-RELATED"/>
    <property type="match status" value="1"/>
</dbReference>
<dbReference type="InterPro" id="IPR052174">
    <property type="entry name" value="Flavoredoxin"/>
</dbReference>
<sequence>MKQSIGAKPLAFPTPTWVVGTYDMNGKPNAMTVAWAGICCSNPPCISVSLRKATYSYAGIIENKAFTVSIPSEDFVKEADYFGIASGRDEDKFECACLTPVRSELVPAPYIGEFPVVLECRLLHSLEVGLHTMFVGEIVDIKVEESVLDENGNPDVEKIKPVIYGTGNRSYYSIGCNLGKAFSIGKKIMKP</sequence>
<dbReference type="InterPro" id="IPR002563">
    <property type="entry name" value="Flavin_Rdtase-like_dom"/>
</dbReference>
<keyword evidence="2" id="KW-0285">Flavoprotein</keyword>